<feature type="transmembrane region" description="Helical" evidence="1">
    <location>
        <begin position="264"/>
        <end position="285"/>
    </location>
</feature>
<reference evidence="4 5" key="1">
    <citation type="submission" date="2014-02" db="EMBL/GenBank/DDBJ databases">
        <title>Genome sequence of Brachybacterium phenoliresistens strain W13A50.</title>
        <authorList>
            <person name="Wang X."/>
        </authorList>
    </citation>
    <scope>NUCLEOTIDE SEQUENCE [LARGE SCALE GENOMIC DNA]</scope>
    <source>
        <strain evidence="4 5">W13A50</strain>
    </source>
</reference>
<dbReference type="eggNOG" id="COG1835">
    <property type="taxonomic scope" value="Bacteria"/>
</dbReference>
<dbReference type="InterPro" id="IPR002656">
    <property type="entry name" value="Acyl_transf_3_dom"/>
</dbReference>
<evidence type="ECO:0000313" key="4">
    <source>
        <dbReference type="EMBL" id="EWS79992.1"/>
    </source>
</evidence>
<dbReference type="PANTHER" id="PTHR23028">
    <property type="entry name" value="ACETYLTRANSFERASE"/>
    <property type="match status" value="1"/>
</dbReference>
<feature type="transmembrane region" description="Helical" evidence="1">
    <location>
        <begin position="394"/>
        <end position="415"/>
    </location>
</feature>
<dbReference type="Pfam" id="PF01757">
    <property type="entry name" value="Acyl_transf_3"/>
    <property type="match status" value="1"/>
</dbReference>
<keyword evidence="5" id="KW-1185">Reference proteome</keyword>
<dbReference type="STRING" id="396014.BF93_08665"/>
<protein>
    <submittedName>
        <fullName evidence="4">Acyltransferase</fullName>
    </submittedName>
</protein>
<dbReference type="EMBL" id="JDYK01000021">
    <property type="protein sequence ID" value="EWS79992.1"/>
    <property type="molecule type" value="Genomic_DNA"/>
</dbReference>
<feature type="transmembrane region" description="Helical" evidence="1">
    <location>
        <begin position="363"/>
        <end position="382"/>
    </location>
</feature>
<dbReference type="InterPro" id="IPR043968">
    <property type="entry name" value="SGNH"/>
</dbReference>
<keyword evidence="4" id="KW-0808">Transferase</keyword>
<evidence type="ECO:0000259" key="2">
    <source>
        <dbReference type="Pfam" id="PF01757"/>
    </source>
</evidence>
<evidence type="ECO:0000256" key="1">
    <source>
        <dbReference type="SAM" id="Phobius"/>
    </source>
</evidence>
<keyword evidence="1" id="KW-1133">Transmembrane helix</keyword>
<dbReference type="GO" id="GO:0016747">
    <property type="term" value="F:acyltransferase activity, transferring groups other than amino-acyl groups"/>
    <property type="evidence" value="ECO:0007669"/>
    <property type="project" value="InterPro"/>
</dbReference>
<feature type="transmembrane region" description="Helical" evidence="1">
    <location>
        <begin position="333"/>
        <end position="351"/>
    </location>
</feature>
<feature type="domain" description="SGNH" evidence="3">
    <location>
        <begin position="480"/>
        <end position="689"/>
    </location>
</feature>
<dbReference type="GO" id="GO:0016020">
    <property type="term" value="C:membrane"/>
    <property type="evidence" value="ECO:0007669"/>
    <property type="project" value="TreeGrafter"/>
</dbReference>
<dbReference type="Pfam" id="PF19040">
    <property type="entry name" value="SGNH"/>
    <property type="match status" value="1"/>
</dbReference>
<evidence type="ECO:0000313" key="5">
    <source>
        <dbReference type="Proteomes" id="UP000023067"/>
    </source>
</evidence>
<gene>
    <name evidence="4" type="ORF">BF93_08665</name>
</gene>
<dbReference type="PANTHER" id="PTHR23028:SF53">
    <property type="entry name" value="ACYL_TRANSF_3 DOMAIN-CONTAINING PROTEIN"/>
    <property type="match status" value="1"/>
</dbReference>
<keyword evidence="4" id="KW-0012">Acyltransferase</keyword>
<comment type="caution">
    <text evidence="4">The sequence shown here is derived from an EMBL/GenBank/DDBJ whole genome shotgun (WGS) entry which is preliminary data.</text>
</comment>
<evidence type="ECO:0000259" key="3">
    <source>
        <dbReference type="Pfam" id="PF19040"/>
    </source>
</evidence>
<feature type="transmembrane region" description="Helical" evidence="1">
    <location>
        <begin position="173"/>
        <end position="190"/>
    </location>
</feature>
<accession>Z9JQG9</accession>
<feature type="transmembrane region" description="Helical" evidence="1">
    <location>
        <begin position="235"/>
        <end position="252"/>
    </location>
</feature>
<dbReference type="GO" id="GO:0009103">
    <property type="term" value="P:lipopolysaccharide biosynthetic process"/>
    <property type="evidence" value="ECO:0007669"/>
    <property type="project" value="TreeGrafter"/>
</dbReference>
<feature type="transmembrane region" description="Helical" evidence="1">
    <location>
        <begin position="99"/>
        <end position="118"/>
    </location>
</feature>
<dbReference type="PATRIC" id="fig|396014.3.peg.3232"/>
<feature type="transmembrane region" description="Helical" evidence="1">
    <location>
        <begin position="60"/>
        <end position="78"/>
    </location>
</feature>
<feature type="transmembrane region" description="Helical" evidence="1">
    <location>
        <begin position="197"/>
        <end position="215"/>
    </location>
</feature>
<name>Z9JQG9_9MICO</name>
<proteinExistence type="predicted"/>
<dbReference type="Proteomes" id="UP000023067">
    <property type="component" value="Unassembled WGS sequence"/>
</dbReference>
<keyword evidence="1" id="KW-0472">Membrane</keyword>
<dbReference type="RefSeq" id="WP_051487100.1">
    <property type="nucleotide sequence ID" value="NZ_KK070004.1"/>
</dbReference>
<dbReference type="InterPro" id="IPR050879">
    <property type="entry name" value="Acyltransferase_3"/>
</dbReference>
<feature type="domain" description="Acyltransferase 3" evidence="2">
    <location>
        <begin position="35"/>
        <end position="377"/>
    </location>
</feature>
<sequence length="701" mass="75670">MTGYPKHLRDPAASPAPGAPAAAEGAGVASTFRPELQGLRAVAILMVVCYHIWFGRVSGGVDIFLLISAFLLTGSFARKLETGSALQIPSYWIHAFKRLLPPSAIVILGSLAGVFLLLPEERWRELIAEAVASGTYWENWLLAFRSVDYYAADHSTASPFQHFWSLSIQGQVFLLWPLLFALAALAAKILRARPRTVMLVLFAAITAASFAWSVHLTATDQTFAYFDTRTRLWEFSLGSVIALVLPSIERRLRYRQADGAQGVAALRAGAGWIGLALILSAGWVIDVEGAFPGYVALWPLLAAALVIIAGPTGTRWGADRLLSSRPLQWLGDISYALYLVHWPLLVFGLVLRDSTHASPKLGTALVAASIVLAWLLTVLVDAPIRTSRSLRASWWRGGLVIVTSLALILGTTTAWTRALDRQEQELLAEAATNNPGAGALAPQYEYQGDASPELLPPPDKRTSDWFALSGTCADHGVPDDLAQYCGFEGDGSGPLLVVAGNSRDEQFAPALFETAKARGWDVMLVVSGGCAFSTGEPVPPDCNAHNQALMSWMLELKPDAFASASTFLPAAGPDAEQPMTGIADLQQPMLDVGIDVIGYRDMPRLPRDPFECHETDGEDCRIDVAEQYLPENPQPQVTVGEGTGRYYSVDAVEEMCPGRVCVPIIGNVFVWMDGSHISAAYARTLAPAVDGQLSAQGWSWG</sequence>
<feature type="transmembrane region" description="Helical" evidence="1">
    <location>
        <begin position="291"/>
        <end position="312"/>
    </location>
</feature>
<dbReference type="HOGENOM" id="CLU_005679_10_1_11"/>
<dbReference type="AlphaFoldDB" id="Z9JQG9"/>
<organism evidence="4 5">
    <name type="scientific">Brachybacterium phenoliresistens</name>
    <dbReference type="NCBI Taxonomy" id="396014"/>
    <lineage>
        <taxon>Bacteria</taxon>
        <taxon>Bacillati</taxon>
        <taxon>Actinomycetota</taxon>
        <taxon>Actinomycetes</taxon>
        <taxon>Micrococcales</taxon>
        <taxon>Dermabacteraceae</taxon>
        <taxon>Brachybacterium</taxon>
    </lineage>
</organism>
<keyword evidence="1" id="KW-0812">Transmembrane</keyword>